<evidence type="ECO:0000313" key="3">
    <source>
        <dbReference type="Proteomes" id="UP000735302"/>
    </source>
</evidence>
<sequence>MRCACLKSHSDTEQDRASTPASNEPRYPGDYIDWSKPWPKYRRLETTEAGVDFWDNVRRVVDIEFVRKNYLCRGSDLCRQSKHVKWSASIERAFWRADRLALSQADAQVTPEPGAKARPAAKTDSTRARQRVPPAHLPKSFAWESEVEYYKADRRAWEQGQRLIANEQEISDDN</sequence>
<name>A0AAV3XXK5_9GAST</name>
<feature type="region of interest" description="Disordered" evidence="1">
    <location>
        <begin position="105"/>
        <end position="135"/>
    </location>
</feature>
<evidence type="ECO:0000256" key="1">
    <source>
        <dbReference type="SAM" id="MobiDB-lite"/>
    </source>
</evidence>
<protein>
    <submittedName>
        <fullName evidence="2">Uncharacterized protein</fullName>
    </submittedName>
</protein>
<accession>A0AAV3XXK5</accession>
<proteinExistence type="predicted"/>
<feature type="region of interest" description="Disordered" evidence="1">
    <location>
        <begin position="1"/>
        <end position="28"/>
    </location>
</feature>
<evidence type="ECO:0000313" key="2">
    <source>
        <dbReference type="EMBL" id="GFN79685.1"/>
    </source>
</evidence>
<dbReference type="EMBL" id="BLXT01000722">
    <property type="protein sequence ID" value="GFN79685.1"/>
    <property type="molecule type" value="Genomic_DNA"/>
</dbReference>
<gene>
    <name evidence="2" type="ORF">PoB_000619100</name>
</gene>
<organism evidence="2 3">
    <name type="scientific">Plakobranchus ocellatus</name>
    <dbReference type="NCBI Taxonomy" id="259542"/>
    <lineage>
        <taxon>Eukaryota</taxon>
        <taxon>Metazoa</taxon>
        <taxon>Spiralia</taxon>
        <taxon>Lophotrochozoa</taxon>
        <taxon>Mollusca</taxon>
        <taxon>Gastropoda</taxon>
        <taxon>Heterobranchia</taxon>
        <taxon>Euthyneura</taxon>
        <taxon>Panpulmonata</taxon>
        <taxon>Sacoglossa</taxon>
        <taxon>Placobranchoidea</taxon>
        <taxon>Plakobranchidae</taxon>
        <taxon>Plakobranchus</taxon>
    </lineage>
</organism>
<comment type="caution">
    <text evidence="2">The sequence shown here is derived from an EMBL/GenBank/DDBJ whole genome shotgun (WGS) entry which is preliminary data.</text>
</comment>
<keyword evidence="3" id="KW-1185">Reference proteome</keyword>
<dbReference type="AlphaFoldDB" id="A0AAV3XXK5"/>
<dbReference type="Proteomes" id="UP000735302">
    <property type="component" value="Unassembled WGS sequence"/>
</dbReference>
<reference evidence="2 3" key="1">
    <citation type="journal article" date="2021" name="Elife">
        <title>Chloroplast acquisition without the gene transfer in kleptoplastic sea slugs, Plakobranchus ocellatus.</title>
        <authorList>
            <person name="Maeda T."/>
            <person name="Takahashi S."/>
            <person name="Yoshida T."/>
            <person name="Shimamura S."/>
            <person name="Takaki Y."/>
            <person name="Nagai Y."/>
            <person name="Toyoda A."/>
            <person name="Suzuki Y."/>
            <person name="Arimoto A."/>
            <person name="Ishii H."/>
            <person name="Satoh N."/>
            <person name="Nishiyama T."/>
            <person name="Hasebe M."/>
            <person name="Maruyama T."/>
            <person name="Minagawa J."/>
            <person name="Obokata J."/>
            <person name="Shigenobu S."/>
        </authorList>
    </citation>
    <scope>NUCLEOTIDE SEQUENCE [LARGE SCALE GENOMIC DNA]</scope>
</reference>